<protein>
    <submittedName>
        <fullName evidence="2">L-lactate dehydrogenase complex protein LldG</fullName>
    </submittedName>
</protein>
<dbReference type="Pfam" id="PF02589">
    <property type="entry name" value="LUD_dom"/>
    <property type="match status" value="1"/>
</dbReference>
<dbReference type="Proteomes" id="UP000198984">
    <property type="component" value="Unassembled WGS sequence"/>
</dbReference>
<dbReference type="InterPro" id="IPR024185">
    <property type="entry name" value="FTHF_cligase-like_sf"/>
</dbReference>
<evidence type="ECO:0000313" key="2">
    <source>
        <dbReference type="EMBL" id="SEL48191.1"/>
    </source>
</evidence>
<dbReference type="InterPro" id="IPR037171">
    <property type="entry name" value="NagB/RpiA_transferase-like"/>
</dbReference>
<dbReference type="OrthoDB" id="9794157at2"/>
<name>A0A1H7QJA0_9BACT</name>
<dbReference type="Gene3D" id="3.40.50.10420">
    <property type="entry name" value="NagB/RpiA/CoA transferase-like"/>
    <property type="match status" value="1"/>
</dbReference>
<dbReference type="RefSeq" id="WP_089909493.1">
    <property type="nucleotide sequence ID" value="NZ_FOBB01000002.1"/>
</dbReference>
<dbReference type="AlphaFoldDB" id="A0A1H7QJA0"/>
<accession>A0A1H7QJA0</accession>
<sequence>MSNSRDKILAAVKQNQPPASQLPDLAPFISGAPASLEAFRKVAEGMGSHLLEVTDEAEIPALLHEHYPDMEQVITTDPLLHARAATFDWLTGDGRQLQQADLAIVRAQLGVAENGALWLTEKELQVRVLPFIAQHLAVVLDINTIVPTMHHAYEKIGGPQTGFGVFIAGPSKTADIEQSLVLGAHGAKSLTIIIKK</sequence>
<dbReference type="SUPFAM" id="SSF100950">
    <property type="entry name" value="NagB/RpiA/CoA transferase-like"/>
    <property type="match status" value="1"/>
</dbReference>
<organism evidence="2 3">
    <name type="scientific">Chitinophaga rupis</name>
    <dbReference type="NCBI Taxonomy" id="573321"/>
    <lineage>
        <taxon>Bacteria</taxon>
        <taxon>Pseudomonadati</taxon>
        <taxon>Bacteroidota</taxon>
        <taxon>Chitinophagia</taxon>
        <taxon>Chitinophagales</taxon>
        <taxon>Chitinophagaceae</taxon>
        <taxon>Chitinophaga</taxon>
    </lineage>
</organism>
<reference evidence="2 3" key="1">
    <citation type="submission" date="2016-10" db="EMBL/GenBank/DDBJ databases">
        <authorList>
            <person name="de Groot N.N."/>
        </authorList>
    </citation>
    <scope>NUCLEOTIDE SEQUENCE [LARGE SCALE GENOMIC DNA]</scope>
    <source>
        <strain evidence="2 3">DSM 21039</strain>
    </source>
</reference>
<feature type="domain" description="LUD" evidence="1">
    <location>
        <begin position="95"/>
        <end position="194"/>
    </location>
</feature>
<dbReference type="STRING" id="573321.SAMN04488505_102368"/>
<evidence type="ECO:0000259" key="1">
    <source>
        <dbReference type="Pfam" id="PF02589"/>
    </source>
</evidence>
<keyword evidence="3" id="KW-1185">Reference proteome</keyword>
<evidence type="ECO:0000313" key="3">
    <source>
        <dbReference type="Proteomes" id="UP000198984"/>
    </source>
</evidence>
<dbReference type="EMBL" id="FOBB01000002">
    <property type="protein sequence ID" value="SEL48191.1"/>
    <property type="molecule type" value="Genomic_DNA"/>
</dbReference>
<dbReference type="InterPro" id="IPR003741">
    <property type="entry name" value="LUD_dom"/>
</dbReference>
<dbReference type="PANTHER" id="PTHR43682">
    <property type="entry name" value="LACTATE UTILIZATION PROTEIN C"/>
    <property type="match status" value="1"/>
</dbReference>
<gene>
    <name evidence="2" type="ORF">SAMN04488505_102368</name>
</gene>
<dbReference type="PANTHER" id="PTHR43682:SF1">
    <property type="entry name" value="LACTATE UTILIZATION PROTEIN C"/>
    <property type="match status" value="1"/>
</dbReference>
<proteinExistence type="predicted"/>